<organism evidence="2 3">
    <name type="scientific">Ligilactobacillus ruminis</name>
    <dbReference type="NCBI Taxonomy" id="1623"/>
    <lineage>
        <taxon>Bacteria</taxon>
        <taxon>Bacillati</taxon>
        <taxon>Bacillota</taxon>
        <taxon>Bacilli</taxon>
        <taxon>Lactobacillales</taxon>
        <taxon>Lactobacillaceae</taxon>
        <taxon>Ligilactobacillus</taxon>
    </lineage>
</organism>
<dbReference type="GO" id="GO:0016740">
    <property type="term" value="F:transferase activity"/>
    <property type="evidence" value="ECO:0007669"/>
    <property type="project" value="UniProtKB-KW"/>
</dbReference>
<dbReference type="EMBL" id="FOCC01000015">
    <property type="protein sequence ID" value="SEM94145.1"/>
    <property type="molecule type" value="Genomic_DNA"/>
</dbReference>
<sequence length="401" mass="46136">MEQPLISVICALYNGERYLDEFMASLLKQTYTNLEFILVDDYSSDQTHARLVAYAKSDQRIRVFSMPYNSLTQARKLGFDQARGKYVSFVDCDDILERDMYQLLVENVLAAKAQVSIGSSFHFIGDQIVQTMVQGQGLMPGKHLGANKRKVLTGFKAAQFHQGAIGAGINPYTAVLWDKLFARDLIAACYQQYDFKLGMGEDVALCFSALVKAQTVVVTPKVVYRLRLHQKSTTQSVAYRQNLKIKRAYRYMKQCCQNTPCQAQLEAQLDYYFKYAIFTFNYRILERVRPLYPFNVKKGARVLLYGAGLFGHKLFEYEQQAEYVQVLGMVDKNKKVENTYTISDLKQLAYDYILVTIFNDQLYPDILADLTQAGVDFQKIKFIKDPFWKDFTLDEILTDED</sequence>
<keyword evidence="2" id="KW-0808">Transferase</keyword>
<dbReference type="PANTHER" id="PTHR43685:SF2">
    <property type="entry name" value="GLYCOSYLTRANSFERASE 2-LIKE DOMAIN-CONTAINING PROTEIN"/>
    <property type="match status" value="1"/>
</dbReference>
<feature type="domain" description="Glycosyltransferase 2-like" evidence="1">
    <location>
        <begin position="7"/>
        <end position="135"/>
    </location>
</feature>
<dbReference type="Pfam" id="PF00535">
    <property type="entry name" value="Glycos_transf_2"/>
    <property type="match status" value="1"/>
</dbReference>
<protein>
    <submittedName>
        <fullName evidence="2">Glycosyl transferase family 2</fullName>
    </submittedName>
</protein>
<dbReference type="SUPFAM" id="SSF53448">
    <property type="entry name" value="Nucleotide-diphospho-sugar transferases"/>
    <property type="match status" value="1"/>
</dbReference>
<gene>
    <name evidence="2" type="ORF">SAMN05216431_11510</name>
</gene>
<dbReference type="InterPro" id="IPR050834">
    <property type="entry name" value="Glycosyltransf_2"/>
</dbReference>
<dbReference type="CDD" id="cd00761">
    <property type="entry name" value="Glyco_tranf_GTA_type"/>
    <property type="match status" value="1"/>
</dbReference>
<name>A0ABY1ADV1_9LACO</name>
<dbReference type="Gene3D" id="3.40.50.720">
    <property type="entry name" value="NAD(P)-binding Rossmann-like Domain"/>
    <property type="match status" value="1"/>
</dbReference>
<dbReference type="Proteomes" id="UP000182089">
    <property type="component" value="Unassembled WGS sequence"/>
</dbReference>
<evidence type="ECO:0000313" key="3">
    <source>
        <dbReference type="Proteomes" id="UP000182089"/>
    </source>
</evidence>
<proteinExistence type="predicted"/>
<reference evidence="2 3" key="1">
    <citation type="submission" date="2016-10" db="EMBL/GenBank/DDBJ databases">
        <authorList>
            <person name="Varghese N."/>
            <person name="Submissions S."/>
        </authorList>
    </citation>
    <scope>NUCLEOTIDE SEQUENCE [LARGE SCALE GENOMIC DNA]</scope>
    <source>
        <strain evidence="2 3">WC1T17</strain>
    </source>
</reference>
<accession>A0ABY1ADV1</accession>
<dbReference type="InterPro" id="IPR001173">
    <property type="entry name" value="Glyco_trans_2-like"/>
</dbReference>
<evidence type="ECO:0000259" key="1">
    <source>
        <dbReference type="Pfam" id="PF00535"/>
    </source>
</evidence>
<dbReference type="InterPro" id="IPR029044">
    <property type="entry name" value="Nucleotide-diphossugar_trans"/>
</dbReference>
<evidence type="ECO:0000313" key="2">
    <source>
        <dbReference type="EMBL" id="SEM94145.1"/>
    </source>
</evidence>
<comment type="caution">
    <text evidence="2">The sequence shown here is derived from an EMBL/GenBank/DDBJ whole genome shotgun (WGS) entry which is preliminary data.</text>
</comment>
<dbReference type="Gene3D" id="3.90.550.10">
    <property type="entry name" value="Spore Coat Polysaccharide Biosynthesis Protein SpsA, Chain A"/>
    <property type="match status" value="1"/>
</dbReference>
<dbReference type="PANTHER" id="PTHR43685">
    <property type="entry name" value="GLYCOSYLTRANSFERASE"/>
    <property type="match status" value="1"/>
</dbReference>